<dbReference type="InterPro" id="IPR029063">
    <property type="entry name" value="SAM-dependent_MTases_sf"/>
</dbReference>
<gene>
    <name evidence="1" type="ORF">C8D98_0169</name>
</gene>
<dbReference type="AlphaFoldDB" id="A0A4R1KC12"/>
<name>A0A4R1KC12_9BACT</name>
<dbReference type="EMBL" id="SMGG01000003">
    <property type="protein sequence ID" value="TCK61667.1"/>
    <property type="molecule type" value="Genomic_DNA"/>
</dbReference>
<sequence>MNKYIEYYSKKNVSPVKQDISDISGHIERRLALYRLLGVTPATLKGSRVLEVGPGSGYNSVVTASCKPAEYSLVEPNLTGYREMLELFGRFDFSGTRLSFNNVTLENFNEKPFDVVLCEGLIPGLDDKAGFLKKLTCFAEDKGSVLVITCIDTISIFFENARRYLAKKIIDKHGITDFDKQVDHLCVIFEKHLKTLKGVTRFTTDWVIDAILNPAAANHDFSFRDAMEVLRDDFFFLGASPDIFTNTVWYKNLPHDPKDYNNIYETQFAELWHNLIHYKISEQPREAEKNIKLFNICTEFNDAINKNIFENADNDGKIISLLSDAAENLSSAANVYEAIRQFTDILNSECFNADEMMQKYPLFCEAFGRGQQYFSFVRK</sequence>
<dbReference type="OrthoDB" id="330884at2"/>
<organism evidence="1 2">
    <name type="scientific">Seleniivibrio woodruffii</name>
    <dbReference type="NCBI Taxonomy" id="1078050"/>
    <lineage>
        <taxon>Bacteria</taxon>
        <taxon>Pseudomonadati</taxon>
        <taxon>Deferribacterota</taxon>
        <taxon>Deferribacteres</taxon>
        <taxon>Deferribacterales</taxon>
        <taxon>Geovibrionaceae</taxon>
        <taxon>Seleniivibrio</taxon>
    </lineage>
</organism>
<dbReference type="Gene3D" id="3.40.50.150">
    <property type="entry name" value="Vaccinia Virus protein VP39"/>
    <property type="match status" value="1"/>
</dbReference>
<evidence type="ECO:0000313" key="1">
    <source>
        <dbReference type="EMBL" id="TCK61667.1"/>
    </source>
</evidence>
<proteinExistence type="predicted"/>
<protein>
    <submittedName>
        <fullName evidence="1">Methyltransferase family protein</fullName>
    </submittedName>
</protein>
<keyword evidence="1" id="KW-0808">Transferase</keyword>
<dbReference type="GO" id="GO:0032259">
    <property type="term" value="P:methylation"/>
    <property type="evidence" value="ECO:0007669"/>
    <property type="project" value="UniProtKB-KW"/>
</dbReference>
<comment type="caution">
    <text evidence="1">The sequence shown here is derived from an EMBL/GenBank/DDBJ whole genome shotgun (WGS) entry which is preliminary data.</text>
</comment>
<dbReference type="SUPFAM" id="SSF53335">
    <property type="entry name" value="S-adenosyl-L-methionine-dependent methyltransferases"/>
    <property type="match status" value="1"/>
</dbReference>
<dbReference type="GO" id="GO:0008168">
    <property type="term" value="F:methyltransferase activity"/>
    <property type="evidence" value="ECO:0007669"/>
    <property type="project" value="UniProtKB-KW"/>
</dbReference>
<evidence type="ECO:0000313" key="2">
    <source>
        <dbReference type="Proteomes" id="UP000294614"/>
    </source>
</evidence>
<dbReference type="CDD" id="cd02440">
    <property type="entry name" value="AdoMet_MTases"/>
    <property type="match status" value="1"/>
</dbReference>
<dbReference type="RefSeq" id="WP_132871141.1">
    <property type="nucleotide sequence ID" value="NZ_SMGG01000003.1"/>
</dbReference>
<accession>A0A4R1KC12</accession>
<keyword evidence="1" id="KW-0489">Methyltransferase</keyword>
<dbReference type="Proteomes" id="UP000294614">
    <property type="component" value="Unassembled WGS sequence"/>
</dbReference>
<keyword evidence="2" id="KW-1185">Reference proteome</keyword>
<reference evidence="1 2" key="1">
    <citation type="submission" date="2019-03" db="EMBL/GenBank/DDBJ databases">
        <title>Genomic Encyclopedia of Type Strains, Phase IV (KMG-IV): sequencing the most valuable type-strain genomes for metagenomic binning, comparative biology and taxonomic classification.</title>
        <authorList>
            <person name="Goeker M."/>
        </authorList>
    </citation>
    <scope>NUCLEOTIDE SEQUENCE [LARGE SCALE GENOMIC DNA]</scope>
    <source>
        <strain evidence="1 2">DSM 24984</strain>
    </source>
</reference>